<reference evidence="3" key="1">
    <citation type="journal article" date="2022" name="Int. J. Mol. Sci.">
        <title>Draft Genome of Tanacetum Coccineum: Genomic Comparison of Closely Related Tanacetum-Family Plants.</title>
        <authorList>
            <person name="Yamashiro T."/>
            <person name="Shiraishi A."/>
            <person name="Nakayama K."/>
            <person name="Satake H."/>
        </authorList>
    </citation>
    <scope>NUCLEOTIDE SEQUENCE</scope>
</reference>
<comment type="caution">
    <text evidence="3">The sequence shown here is derived from an EMBL/GenBank/DDBJ whole genome shotgun (WGS) entry which is preliminary data.</text>
</comment>
<feature type="compositionally biased region" description="Low complexity" evidence="1">
    <location>
        <begin position="96"/>
        <end position="113"/>
    </location>
</feature>
<evidence type="ECO:0000256" key="1">
    <source>
        <dbReference type="SAM" id="MobiDB-lite"/>
    </source>
</evidence>
<dbReference type="InterPro" id="IPR043502">
    <property type="entry name" value="DNA/RNA_pol_sf"/>
</dbReference>
<name>A0ABQ5J364_9ASTR</name>
<evidence type="ECO:0000259" key="2">
    <source>
        <dbReference type="Pfam" id="PF00078"/>
    </source>
</evidence>
<dbReference type="Proteomes" id="UP001151760">
    <property type="component" value="Unassembled WGS sequence"/>
</dbReference>
<dbReference type="Gene3D" id="3.30.70.270">
    <property type="match status" value="1"/>
</dbReference>
<reference evidence="3" key="2">
    <citation type="submission" date="2022-01" db="EMBL/GenBank/DDBJ databases">
        <authorList>
            <person name="Yamashiro T."/>
            <person name="Shiraishi A."/>
            <person name="Satake H."/>
            <person name="Nakayama K."/>
        </authorList>
    </citation>
    <scope>NUCLEOTIDE SEQUENCE</scope>
</reference>
<feature type="region of interest" description="Disordered" evidence="1">
    <location>
        <begin position="146"/>
        <end position="169"/>
    </location>
</feature>
<dbReference type="Pfam" id="PF00078">
    <property type="entry name" value="RVT_1"/>
    <property type="match status" value="1"/>
</dbReference>
<keyword evidence="3" id="KW-0808">Transferase</keyword>
<accession>A0ABQ5J364</accession>
<dbReference type="Gene3D" id="3.10.10.10">
    <property type="entry name" value="HIV Type 1 Reverse Transcriptase, subunit A, domain 1"/>
    <property type="match status" value="1"/>
</dbReference>
<proteinExistence type="predicted"/>
<feature type="domain" description="Reverse transcriptase" evidence="2">
    <location>
        <begin position="229"/>
        <end position="361"/>
    </location>
</feature>
<feature type="compositionally biased region" description="Pro residues" evidence="1">
    <location>
        <begin position="74"/>
        <end position="90"/>
    </location>
</feature>
<sequence>MSYPNHPTSDIEDAFSFNFPDYTPTSPDYFPVSPGNISPDPSDNLSKYLLASLAISPSHDDPYMQAYDAAANEPPIPPQAPIDPPPIPPPKDTETPVESPIPISPSSSVGSSSLVRSTTPPPDYPFDESIFAELDNSLWIIPRPLGSEPVPEESNEMAPKRTSTSATSTMTQDAIRKFVADSIAATLEGVANIAQRLMDQELSNQLQELADQGFIQPSTLPWGAPVLFVKKKVGSFRMCIDYRELNKLTVKNHYPLPRIDDLLDQLQGSSVYSKINLRSGYHQLKVRDEDISKTAFITRYGHYEFQVMQFGLTNTPTVFMDLMNRVCKPYLDKFVRMFIDDILIYSRNKEEHAIILELIKKEELYAKFSKCHF</sequence>
<protein>
    <submittedName>
        <fullName evidence="3">Reverse transcriptase domain-containing protein</fullName>
    </submittedName>
</protein>
<evidence type="ECO:0000313" key="3">
    <source>
        <dbReference type="EMBL" id="GJU06350.1"/>
    </source>
</evidence>
<keyword evidence="4" id="KW-1185">Reference proteome</keyword>
<dbReference type="GO" id="GO:0003964">
    <property type="term" value="F:RNA-directed DNA polymerase activity"/>
    <property type="evidence" value="ECO:0007669"/>
    <property type="project" value="UniProtKB-KW"/>
</dbReference>
<dbReference type="SUPFAM" id="SSF56672">
    <property type="entry name" value="DNA/RNA polymerases"/>
    <property type="match status" value="1"/>
</dbReference>
<dbReference type="InterPro" id="IPR053134">
    <property type="entry name" value="RNA-dir_DNA_polymerase"/>
</dbReference>
<keyword evidence="3" id="KW-0548">Nucleotidyltransferase</keyword>
<evidence type="ECO:0000313" key="4">
    <source>
        <dbReference type="Proteomes" id="UP001151760"/>
    </source>
</evidence>
<dbReference type="EMBL" id="BQNB010021433">
    <property type="protein sequence ID" value="GJU06350.1"/>
    <property type="molecule type" value="Genomic_DNA"/>
</dbReference>
<dbReference type="PANTHER" id="PTHR24559:SF427">
    <property type="entry name" value="RNA-DIRECTED DNA POLYMERASE"/>
    <property type="match status" value="1"/>
</dbReference>
<feature type="region of interest" description="Disordered" evidence="1">
    <location>
        <begin position="60"/>
        <end position="121"/>
    </location>
</feature>
<dbReference type="CDD" id="cd01647">
    <property type="entry name" value="RT_LTR"/>
    <property type="match status" value="1"/>
</dbReference>
<keyword evidence="3" id="KW-0695">RNA-directed DNA polymerase</keyword>
<dbReference type="InterPro" id="IPR043128">
    <property type="entry name" value="Rev_trsase/Diguanyl_cyclase"/>
</dbReference>
<organism evidence="3 4">
    <name type="scientific">Tanacetum coccineum</name>
    <dbReference type="NCBI Taxonomy" id="301880"/>
    <lineage>
        <taxon>Eukaryota</taxon>
        <taxon>Viridiplantae</taxon>
        <taxon>Streptophyta</taxon>
        <taxon>Embryophyta</taxon>
        <taxon>Tracheophyta</taxon>
        <taxon>Spermatophyta</taxon>
        <taxon>Magnoliopsida</taxon>
        <taxon>eudicotyledons</taxon>
        <taxon>Gunneridae</taxon>
        <taxon>Pentapetalae</taxon>
        <taxon>asterids</taxon>
        <taxon>campanulids</taxon>
        <taxon>Asterales</taxon>
        <taxon>Asteraceae</taxon>
        <taxon>Asteroideae</taxon>
        <taxon>Anthemideae</taxon>
        <taxon>Anthemidinae</taxon>
        <taxon>Tanacetum</taxon>
    </lineage>
</organism>
<dbReference type="PANTHER" id="PTHR24559">
    <property type="entry name" value="TRANSPOSON TY3-I GAG-POL POLYPROTEIN"/>
    <property type="match status" value="1"/>
</dbReference>
<gene>
    <name evidence="3" type="ORF">Tco_1122780</name>
</gene>
<dbReference type="InterPro" id="IPR000477">
    <property type="entry name" value="RT_dom"/>
</dbReference>